<keyword evidence="4 15" id="KW-0285">Flavoprotein</keyword>
<gene>
    <name evidence="17" type="ORF">LJ207_00675</name>
</gene>
<dbReference type="NCBIfam" id="NF004162">
    <property type="entry name" value="PRK05627.1-5"/>
    <property type="match status" value="1"/>
</dbReference>
<accession>A0AAW4WTJ5</accession>
<organism evidence="17 18">
    <name type="scientific">Halanaerobium polyolivorans</name>
    <dbReference type="NCBI Taxonomy" id="2886943"/>
    <lineage>
        <taxon>Bacteria</taxon>
        <taxon>Bacillati</taxon>
        <taxon>Bacillota</taxon>
        <taxon>Clostridia</taxon>
        <taxon>Halanaerobiales</taxon>
        <taxon>Halanaerobiaceae</taxon>
        <taxon>Halanaerobium</taxon>
    </lineage>
</organism>
<comment type="function">
    <text evidence="1">Catalyzes the phosphorylation of riboflavin to FMN followed by the adenylation of FMN to FAD.</text>
</comment>
<evidence type="ECO:0000313" key="17">
    <source>
        <dbReference type="EMBL" id="MCC3143840.1"/>
    </source>
</evidence>
<dbReference type="Pfam" id="PF06574">
    <property type="entry name" value="FAD_syn"/>
    <property type="match status" value="1"/>
</dbReference>
<dbReference type="InterPro" id="IPR002606">
    <property type="entry name" value="Riboflavin_kinase_bac"/>
</dbReference>
<evidence type="ECO:0000256" key="3">
    <source>
        <dbReference type="ARBA" id="ARBA00005201"/>
    </source>
</evidence>
<comment type="pathway">
    <text evidence="2 15">Cofactor biosynthesis; FAD biosynthesis; FAD from FMN: step 1/1.</text>
</comment>
<evidence type="ECO:0000256" key="12">
    <source>
        <dbReference type="ARBA" id="ARBA00023268"/>
    </source>
</evidence>
<keyword evidence="18" id="KW-1185">Reference proteome</keyword>
<keyword evidence="8 15" id="KW-0547">Nucleotide-binding</keyword>
<dbReference type="FunFam" id="3.40.50.620:FF:000021">
    <property type="entry name" value="Riboflavin biosynthesis protein"/>
    <property type="match status" value="1"/>
</dbReference>
<dbReference type="SUPFAM" id="SSF52374">
    <property type="entry name" value="Nucleotidylyl transferase"/>
    <property type="match status" value="1"/>
</dbReference>
<dbReference type="GO" id="GO:0009231">
    <property type="term" value="P:riboflavin biosynthetic process"/>
    <property type="evidence" value="ECO:0007669"/>
    <property type="project" value="InterPro"/>
</dbReference>
<dbReference type="NCBIfam" id="NF004160">
    <property type="entry name" value="PRK05627.1-3"/>
    <property type="match status" value="1"/>
</dbReference>
<dbReference type="Pfam" id="PF01687">
    <property type="entry name" value="Flavokinase"/>
    <property type="match status" value="1"/>
</dbReference>
<dbReference type="EMBL" id="JAJFAT010000001">
    <property type="protein sequence ID" value="MCC3143840.1"/>
    <property type="molecule type" value="Genomic_DNA"/>
</dbReference>
<evidence type="ECO:0000256" key="14">
    <source>
        <dbReference type="ARBA" id="ARBA00049494"/>
    </source>
</evidence>
<dbReference type="SUPFAM" id="SSF82114">
    <property type="entry name" value="Riboflavin kinase-like"/>
    <property type="match status" value="1"/>
</dbReference>
<dbReference type="CDD" id="cd02064">
    <property type="entry name" value="FAD_synthetase_N"/>
    <property type="match status" value="1"/>
</dbReference>
<evidence type="ECO:0000256" key="11">
    <source>
        <dbReference type="ARBA" id="ARBA00022840"/>
    </source>
</evidence>
<dbReference type="Gene3D" id="2.40.30.30">
    <property type="entry name" value="Riboflavin kinase-like"/>
    <property type="match status" value="1"/>
</dbReference>
<evidence type="ECO:0000256" key="2">
    <source>
        <dbReference type="ARBA" id="ARBA00004726"/>
    </source>
</evidence>
<dbReference type="AlphaFoldDB" id="A0AAW4WTJ5"/>
<keyword evidence="7 15" id="KW-0548">Nucleotidyltransferase</keyword>
<dbReference type="InterPro" id="IPR014729">
    <property type="entry name" value="Rossmann-like_a/b/a_fold"/>
</dbReference>
<dbReference type="GO" id="GO:0006747">
    <property type="term" value="P:FAD biosynthetic process"/>
    <property type="evidence" value="ECO:0007669"/>
    <property type="project" value="UniProtKB-UniRule"/>
</dbReference>
<feature type="domain" description="Riboflavin kinase" evidence="16">
    <location>
        <begin position="183"/>
        <end position="307"/>
    </location>
</feature>
<keyword evidence="11 15" id="KW-0067">ATP-binding</keyword>
<evidence type="ECO:0000313" key="18">
    <source>
        <dbReference type="Proteomes" id="UP001199296"/>
    </source>
</evidence>
<keyword evidence="10 15" id="KW-0274">FAD</keyword>
<dbReference type="GO" id="GO:0008531">
    <property type="term" value="F:riboflavin kinase activity"/>
    <property type="evidence" value="ECO:0007669"/>
    <property type="project" value="UniProtKB-UniRule"/>
</dbReference>
<dbReference type="InterPro" id="IPR015864">
    <property type="entry name" value="FAD_synthase"/>
</dbReference>
<evidence type="ECO:0000256" key="4">
    <source>
        <dbReference type="ARBA" id="ARBA00022630"/>
    </source>
</evidence>
<comment type="pathway">
    <text evidence="3 15">Cofactor biosynthesis; FMN biosynthesis; FMN from riboflavin (ATP route): step 1/1.</text>
</comment>
<evidence type="ECO:0000256" key="1">
    <source>
        <dbReference type="ARBA" id="ARBA00002121"/>
    </source>
</evidence>
<protein>
    <recommendedName>
        <fullName evidence="15">Riboflavin biosynthesis protein</fullName>
    </recommendedName>
    <domain>
        <recommendedName>
            <fullName evidence="15">Riboflavin kinase</fullName>
            <ecNumber evidence="15">2.7.1.26</ecNumber>
        </recommendedName>
        <alternativeName>
            <fullName evidence="15">Flavokinase</fullName>
        </alternativeName>
    </domain>
    <domain>
        <recommendedName>
            <fullName evidence="15">FMN adenylyltransferase</fullName>
            <ecNumber evidence="15">2.7.7.2</ecNumber>
        </recommendedName>
        <alternativeName>
            <fullName evidence="15">FAD pyrophosphorylase</fullName>
        </alternativeName>
        <alternativeName>
            <fullName evidence="15">FAD synthase</fullName>
        </alternativeName>
    </domain>
</protein>
<dbReference type="EC" id="2.7.7.2" evidence="15"/>
<dbReference type="RefSeq" id="WP_229343105.1">
    <property type="nucleotide sequence ID" value="NZ_JAJFAT010000001.1"/>
</dbReference>
<dbReference type="GO" id="GO:0003919">
    <property type="term" value="F:FMN adenylyltransferase activity"/>
    <property type="evidence" value="ECO:0007669"/>
    <property type="project" value="UniProtKB-UniRule"/>
</dbReference>
<evidence type="ECO:0000256" key="6">
    <source>
        <dbReference type="ARBA" id="ARBA00022679"/>
    </source>
</evidence>
<comment type="catalytic activity">
    <reaction evidence="13 15">
        <text>riboflavin + ATP = FMN + ADP + H(+)</text>
        <dbReference type="Rhea" id="RHEA:14357"/>
        <dbReference type="ChEBI" id="CHEBI:15378"/>
        <dbReference type="ChEBI" id="CHEBI:30616"/>
        <dbReference type="ChEBI" id="CHEBI:57986"/>
        <dbReference type="ChEBI" id="CHEBI:58210"/>
        <dbReference type="ChEBI" id="CHEBI:456216"/>
        <dbReference type="EC" id="2.7.1.26"/>
    </reaction>
</comment>
<dbReference type="Proteomes" id="UP001199296">
    <property type="component" value="Unassembled WGS sequence"/>
</dbReference>
<dbReference type="PANTHER" id="PTHR22749:SF6">
    <property type="entry name" value="RIBOFLAVIN KINASE"/>
    <property type="match status" value="1"/>
</dbReference>
<dbReference type="InterPro" id="IPR023465">
    <property type="entry name" value="Riboflavin_kinase_dom_sf"/>
</dbReference>
<dbReference type="InterPro" id="IPR015865">
    <property type="entry name" value="Riboflavin_kinase_bac/euk"/>
</dbReference>
<keyword evidence="6 15" id="KW-0808">Transferase</keyword>
<comment type="caution">
    <text evidence="17">The sequence shown here is derived from an EMBL/GenBank/DDBJ whole genome shotgun (WGS) entry which is preliminary data.</text>
</comment>
<proteinExistence type="inferred from homology"/>
<name>A0AAW4WTJ5_9FIRM</name>
<evidence type="ECO:0000256" key="8">
    <source>
        <dbReference type="ARBA" id="ARBA00022741"/>
    </source>
</evidence>
<comment type="similarity">
    <text evidence="15">Belongs to the ribF family.</text>
</comment>
<keyword evidence="9 15" id="KW-0418">Kinase</keyword>
<dbReference type="EC" id="2.7.1.26" evidence="15"/>
<sequence>MQIITSENYDKFRENKPVIAIGAFDGLHKGHQLIIEKCIESAKMQQKPSAVLSFNPHPLEIIPNQSPPPALVSRKQKISILDDMGLDYYFEQKFDEDFANLNAVEFVENILTKELKVDTVVVGSDFRFAKNNEANVEILNKLAEIYNFKTNIISQLNANEDRISSTRIRNLLQKGKLDKAEELLGRPFQICGRVVHGKKIGRKLGFPTANLKLESNYVQPPFGVYAVEVHYKGKRYCGAANIGDNPTFKDRDTSFEIFILDFKDKLYQKRLCVDLIEYIRPEKEFADVEDLKEQMRKDVLYTRNILC</sequence>
<dbReference type="NCBIfam" id="TIGR00083">
    <property type="entry name" value="ribF"/>
    <property type="match status" value="1"/>
</dbReference>
<evidence type="ECO:0000256" key="10">
    <source>
        <dbReference type="ARBA" id="ARBA00022827"/>
    </source>
</evidence>
<evidence type="ECO:0000256" key="15">
    <source>
        <dbReference type="PIRNR" id="PIRNR004491"/>
    </source>
</evidence>
<dbReference type="PIRSF" id="PIRSF004491">
    <property type="entry name" value="FAD_Synth"/>
    <property type="match status" value="1"/>
</dbReference>
<evidence type="ECO:0000256" key="13">
    <source>
        <dbReference type="ARBA" id="ARBA00047880"/>
    </source>
</evidence>
<evidence type="ECO:0000259" key="16">
    <source>
        <dbReference type="SMART" id="SM00904"/>
    </source>
</evidence>
<keyword evidence="5 15" id="KW-0288">FMN</keyword>
<dbReference type="PANTHER" id="PTHR22749">
    <property type="entry name" value="RIBOFLAVIN KINASE/FMN ADENYLYLTRANSFERASE"/>
    <property type="match status" value="1"/>
</dbReference>
<dbReference type="SMART" id="SM00904">
    <property type="entry name" value="Flavokinase"/>
    <property type="match status" value="1"/>
</dbReference>
<dbReference type="FunFam" id="2.40.30.30:FF:000003">
    <property type="entry name" value="Riboflavin biosynthesis protein"/>
    <property type="match status" value="1"/>
</dbReference>
<dbReference type="Gene3D" id="3.40.50.620">
    <property type="entry name" value="HUPs"/>
    <property type="match status" value="1"/>
</dbReference>
<evidence type="ECO:0000256" key="7">
    <source>
        <dbReference type="ARBA" id="ARBA00022695"/>
    </source>
</evidence>
<dbReference type="InterPro" id="IPR023468">
    <property type="entry name" value="Riboflavin_kinase"/>
</dbReference>
<evidence type="ECO:0000256" key="9">
    <source>
        <dbReference type="ARBA" id="ARBA00022777"/>
    </source>
</evidence>
<dbReference type="GO" id="GO:0009398">
    <property type="term" value="P:FMN biosynthetic process"/>
    <property type="evidence" value="ECO:0007669"/>
    <property type="project" value="UniProtKB-UniRule"/>
</dbReference>
<reference evidence="17 18" key="1">
    <citation type="submission" date="2021-10" db="EMBL/GenBank/DDBJ databases">
        <authorList>
            <person name="Grouzdev D.S."/>
            <person name="Pantiukh K.S."/>
            <person name="Krutkina M.S."/>
        </authorList>
    </citation>
    <scope>NUCLEOTIDE SEQUENCE [LARGE SCALE GENOMIC DNA]</scope>
    <source>
        <strain evidence="17 18">Z-7514</strain>
    </source>
</reference>
<keyword evidence="12" id="KW-0511">Multifunctional enzyme</keyword>
<dbReference type="GO" id="GO:0005524">
    <property type="term" value="F:ATP binding"/>
    <property type="evidence" value="ECO:0007669"/>
    <property type="project" value="UniProtKB-UniRule"/>
</dbReference>
<evidence type="ECO:0000256" key="5">
    <source>
        <dbReference type="ARBA" id="ARBA00022643"/>
    </source>
</evidence>
<comment type="catalytic activity">
    <reaction evidence="14 15">
        <text>FMN + ATP + H(+) = FAD + diphosphate</text>
        <dbReference type="Rhea" id="RHEA:17237"/>
        <dbReference type="ChEBI" id="CHEBI:15378"/>
        <dbReference type="ChEBI" id="CHEBI:30616"/>
        <dbReference type="ChEBI" id="CHEBI:33019"/>
        <dbReference type="ChEBI" id="CHEBI:57692"/>
        <dbReference type="ChEBI" id="CHEBI:58210"/>
        <dbReference type="EC" id="2.7.7.2"/>
    </reaction>
</comment>